<organism evidence="2 3">
    <name type="scientific">Megalurothrips usitatus</name>
    <name type="common">bean blossom thrips</name>
    <dbReference type="NCBI Taxonomy" id="439358"/>
    <lineage>
        <taxon>Eukaryota</taxon>
        <taxon>Metazoa</taxon>
        <taxon>Ecdysozoa</taxon>
        <taxon>Arthropoda</taxon>
        <taxon>Hexapoda</taxon>
        <taxon>Insecta</taxon>
        <taxon>Pterygota</taxon>
        <taxon>Neoptera</taxon>
        <taxon>Paraneoptera</taxon>
        <taxon>Thysanoptera</taxon>
        <taxon>Terebrantia</taxon>
        <taxon>Thripoidea</taxon>
        <taxon>Thripidae</taxon>
        <taxon>Megalurothrips</taxon>
    </lineage>
</organism>
<dbReference type="GO" id="GO:0016301">
    <property type="term" value="F:kinase activity"/>
    <property type="evidence" value="ECO:0007669"/>
    <property type="project" value="InterPro"/>
</dbReference>
<dbReference type="InterPro" id="IPR006083">
    <property type="entry name" value="PRK/URK"/>
</dbReference>
<keyword evidence="3" id="KW-1185">Reference proteome</keyword>
<protein>
    <recommendedName>
        <fullName evidence="1">Phosphoribulokinase/uridine kinase domain-containing protein</fullName>
    </recommendedName>
</protein>
<dbReference type="InterPro" id="IPR027417">
    <property type="entry name" value="P-loop_NTPase"/>
</dbReference>
<dbReference type="PANTHER" id="PTHR10285">
    <property type="entry name" value="URIDINE KINASE"/>
    <property type="match status" value="1"/>
</dbReference>
<dbReference type="GO" id="GO:0005524">
    <property type="term" value="F:ATP binding"/>
    <property type="evidence" value="ECO:0007669"/>
    <property type="project" value="InterPro"/>
</dbReference>
<comment type="caution">
    <text evidence="2">The sequence shown here is derived from an EMBL/GenBank/DDBJ whole genome shotgun (WGS) entry which is preliminary data.</text>
</comment>
<accession>A0AAV7XXS2</accession>
<dbReference type="Proteomes" id="UP001075354">
    <property type="component" value="Chromosome 3"/>
</dbReference>
<dbReference type="CDD" id="cd02024">
    <property type="entry name" value="NRK1"/>
    <property type="match status" value="1"/>
</dbReference>
<reference evidence="2" key="1">
    <citation type="submission" date="2022-12" db="EMBL/GenBank/DDBJ databases">
        <title>Chromosome-level genome assembly of the bean flower thrips Megalurothrips usitatus.</title>
        <authorList>
            <person name="Ma L."/>
            <person name="Liu Q."/>
            <person name="Li H."/>
            <person name="Cai W."/>
        </authorList>
    </citation>
    <scope>NUCLEOTIDE SEQUENCE</scope>
    <source>
        <strain evidence="2">Cailab_2022a</strain>
    </source>
</reference>
<dbReference type="SUPFAM" id="SSF52540">
    <property type="entry name" value="P-loop containing nucleoside triphosphate hydrolases"/>
    <property type="match status" value="1"/>
</dbReference>
<sequence length="210" mass="23625">MVSKWVVVGVSGATCSGKTTLAKNLHKVFPQSVTISQDDYFFPPDSTRHVLVESLGHLNWELMSALDMESMKADVRSLLSQDPSTAVLPAKAKRSEKILQNGTENGYPHILILEGFLLLNDHEISDMCDLRYYLTLTREQCWHRRHVRVYDPPDIPGYFEQVVWPEYVKNRDQVLLKPNVRVLDGALSQDGILCVVRSEIGSASEAKGKA</sequence>
<name>A0AAV7XXS2_9NEOP</name>
<evidence type="ECO:0000313" key="3">
    <source>
        <dbReference type="Proteomes" id="UP001075354"/>
    </source>
</evidence>
<evidence type="ECO:0000313" key="2">
    <source>
        <dbReference type="EMBL" id="KAJ1529832.1"/>
    </source>
</evidence>
<gene>
    <name evidence="2" type="ORF">ONE63_006571</name>
</gene>
<dbReference type="Gene3D" id="3.40.50.300">
    <property type="entry name" value="P-loop containing nucleotide triphosphate hydrolases"/>
    <property type="match status" value="1"/>
</dbReference>
<evidence type="ECO:0000259" key="1">
    <source>
        <dbReference type="Pfam" id="PF00485"/>
    </source>
</evidence>
<dbReference type="Pfam" id="PF00485">
    <property type="entry name" value="PRK"/>
    <property type="match status" value="1"/>
</dbReference>
<proteinExistence type="predicted"/>
<feature type="domain" description="Phosphoribulokinase/uridine kinase" evidence="1">
    <location>
        <begin position="7"/>
        <end position="148"/>
    </location>
</feature>
<dbReference type="EMBL" id="JAPTSV010000003">
    <property type="protein sequence ID" value="KAJ1529832.1"/>
    <property type="molecule type" value="Genomic_DNA"/>
</dbReference>
<dbReference type="AlphaFoldDB" id="A0AAV7XXS2"/>